<comment type="caution">
    <text evidence="1">The sequence shown here is derived from an EMBL/GenBank/DDBJ whole genome shotgun (WGS) entry which is preliminary data.</text>
</comment>
<dbReference type="PANTHER" id="PTHR47331">
    <property type="entry name" value="PHD-TYPE DOMAIN-CONTAINING PROTEIN"/>
    <property type="match status" value="1"/>
</dbReference>
<dbReference type="Proteomes" id="UP001152795">
    <property type="component" value="Unassembled WGS sequence"/>
</dbReference>
<dbReference type="OrthoDB" id="8064158at2759"/>
<dbReference type="InterPro" id="IPR008042">
    <property type="entry name" value="Retrotrans_Pao"/>
</dbReference>
<dbReference type="Pfam" id="PF05380">
    <property type="entry name" value="Peptidase_A17"/>
    <property type="match status" value="1"/>
</dbReference>
<name>A0A7D9DHT7_PARCT</name>
<dbReference type="EMBL" id="CACRXK020000885">
    <property type="protein sequence ID" value="CAB3985552.1"/>
    <property type="molecule type" value="Genomic_DNA"/>
</dbReference>
<protein>
    <submittedName>
        <fullName evidence="1">Uncharacterized protein</fullName>
    </submittedName>
</protein>
<sequence>MEVKVPCCYFHFAGKTLHHKIIHGFSDASKKVYAAVVYLKTEHGNGNIDIKLIAAKTQVAPLSKQSMIRLELLGTHTLARLVKSILQAFQSMKIDNIFL</sequence>
<organism evidence="1 2">
    <name type="scientific">Paramuricea clavata</name>
    <name type="common">Red gorgonian</name>
    <name type="synonym">Violescent sea-whip</name>
    <dbReference type="NCBI Taxonomy" id="317549"/>
    <lineage>
        <taxon>Eukaryota</taxon>
        <taxon>Metazoa</taxon>
        <taxon>Cnidaria</taxon>
        <taxon>Anthozoa</taxon>
        <taxon>Octocorallia</taxon>
        <taxon>Malacalcyonacea</taxon>
        <taxon>Plexauridae</taxon>
        <taxon>Paramuricea</taxon>
    </lineage>
</organism>
<keyword evidence="2" id="KW-1185">Reference proteome</keyword>
<proteinExistence type="predicted"/>
<dbReference type="AlphaFoldDB" id="A0A7D9DHT7"/>
<accession>A0A7D9DHT7</accession>
<gene>
    <name evidence="1" type="ORF">PACLA_8A017636</name>
</gene>
<evidence type="ECO:0000313" key="1">
    <source>
        <dbReference type="EMBL" id="CAB3985552.1"/>
    </source>
</evidence>
<evidence type="ECO:0000313" key="2">
    <source>
        <dbReference type="Proteomes" id="UP001152795"/>
    </source>
</evidence>
<dbReference type="PANTHER" id="PTHR47331:SF5">
    <property type="entry name" value="RIBONUCLEASE H"/>
    <property type="match status" value="1"/>
</dbReference>
<reference evidence="1" key="1">
    <citation type="submission" date="2020-04" db="EMBL/GenBank/DDBJ databases">
        <authorList>
            <person name="Alioto T."/>
            <person name="Alioto T."/>
            <person name="Gomez Garrido J."/>
        </authorList>
    </citation>
    <scope>NUCLEOTIDE SEQUENCE</scope>
    <source>
        <strain evidence="1">A484AB</strain>
    </source>
</reference>